<feature type="region of interest" description="Disordered" evidence="1">
    <location>
        <begin position="61"/>
        <end position="156"/>
    </location>
</feature>
<organism evidence="2 3">
    <name type="scientific">Actinomadura verrucosospora</name>
    <dbReference type="NCBI Taxonomy" id="46165"/>
    <lineage>
        <taxon>Bacteria</taxon>
        <taxon>Bacillati</taxon>
        <taxon>Actinomycetota</taxon>
        <taxon>Actinomycetes</taxon>
        <taxon>Streptosporangiales</taxon>
        <taxon>Thermomonosporaceae</taxon>
        <taxon>Actinomadura</taxon>
    </lineage>
</organism>
<gene>
    <name evidence="2" type="ORF">ACTIVE_1769</name>
</gene>
<feature type="compositionally biased region" description="Basic and acidic residues" evidence="1">
    <location>
        <begin position="82"/>
        <end position="98"/>
    </location>
</feature>
<evidence type="ECO:0000313" key="3">
    <source>
        <dbReference type="Proteomes" id="UP000501240"/>
    </source>
</evidence>
<dbReference type="EMBL" id="CP053892">
    <property type="protein sequence ID" value="QKG20133.1"/>
    <property type="molecule type" value="Genomic_DNA"/>
</dbReference>
<reference evidence="2 3" key="1">
    <citation type="submission" date="2020-05" db="EMBL/GenBank/DDBJ databases">
        <title>Actinomadura verrucosospora NRRL-B18236 (PFL_A860) Genome sequencing and assembly.</title>
        <authorList>
            <person name="Samborskyy M."/>
        </authorList>
    </citation>
    <scope>NUCLEOTIDE SEQUENCE [LARGE SCALE GENOMIC DNA]</scope>
    <source>
        <strain evidence="2 3">NRRL:B18236</strain>
    </source>
</reference>
<dbReference type="AlphaFoldDB" id="A0A7D3VQY0"/>
<name>A0A7D3VQY0_ACTVE</name>
<evidence type="ECO:0000313" key="2">
    <source>
        <dbReference type="EMBL" id="QKG20133.1"/>
    </source>
</evidence>
<keyword evidence="3" id="KW-1185">Reference proteome</keyword>
<sequence>MLPAGDSWVVAARAHQYCPDGPSPPGRPSIASLLPTLYPAKHLDLFRTMIAALRLHALKVGQDQGGPGRQQLAGLQAPRTDQWPERTLPRSLTHDRCRPTHSYAFTPDRAPALTPDTHRDLNRTKTAPRPRKMSRLLSFANLDPKGCPVTQGDQDR</sequence>
<proteinExistence type="predicted"/>
<accession>A0A7D3VQY0</accession>
<protein>
    <submittedName>
        <fullName evidence="2">Uncharacterized protein</fullName>
    </submittedName>
</protein>
<evidence type="ECO:0000256" key="1">
    <source>
        <dbReference type="SAM" id="MobiDB-lite"/>
    </source>
</evidence>
<dbReference type="Proteomes" id="UP000501240">
    <property type="component" value="Chromosome"/>
</dbReference>